<keyword evidence="5" id="KW-1133">Transmembrane helix</keyword>
<feature type="transmembrane region" description="Helical" evidence="5">
    <location>
        <begin position="7"/>
        <end position="27"/>
    </location>
</feature>
<evidence type="ECO:0000256" key="2">
    <source>
        <dbReference type="ARBA" id="ARBA00023136"/>
    </source>
</evidence>
<keyword evidence="5" id="KW-0812">Transmembrane</keyword>
<evidence type="ECO:0000256" key="5">
    <source>
        <dbReference type="SAM" id="Phobius"/>
    </source>
</evidence>
<comment type="subcellular location">
    <subcellularLocation>
        <location evidence="1">Cell outer membrane</location>
    </subcellularLocation>
</comment>
<evidence type="ECO:0000256" key="4">
    <source>
        <dbReference type="PROSITE-ProRule" id="PRU00473"/>
    </source>
</evidence>
<dbReference type="InterPro" id="IPR006665">
    <property type="entry name" value="OmpA-like"/>
</dbReference>
<dbReference type="Gene3D" id="3.30.1330.60">
    <property type="entry name" value="OmpA-like domain"/>
    <property type="match status" value="1"/>
</dbReference>
<dbReference type="InterPro" id="IPR050330">
    <property type="entry name" value="Bact_OuterMem_StrucFunc"/>
</dbReference>
<dbReference type="SUPFAM" id="SSF103088">
    <property type="entry name" value="OmpA-like"/>
    <property type="match status" value="1"/>
</dbReference>
<keyword evidence="2 4" id="KW-0472">Membrane</keyword>
<reference evidence="7" key="1">
    <citation type="submission" date="2023-05" db="EMBL/GenBank/DDBJ databases">
        <authorList>
            <person name="Zhang X."/>
        </authorList>
    </citation>
    <scope>NUCLEOTIDE SEQUENCE</scope>
    <source>
        <strain evidence="7">BD1B2-1</strain>
    </source>
</reference>
<dbReference type="PROSITE" id="PS51123">
    <property type="entry name" value="OMPA_2"/>
    <property type="match status" value="1"/>
</dbReference>
<dbReference type="RefSeq" id="WP_314516185.1">
    <property type="nucleotide sequence ID" value="NZ_JASJOU010000012.1"/>
</dbReference>
<dbReference type="CDD" id="cd07185">
    <property type="entry name" value="OmpA_C-like"/>
    <property type="match status" value="1"/>
</dbReference>
<keyword evidence="3" id="KW-0998">Cell outer membrane</keyword>
<dbReference type="InterPro" id="IPR036737">
    <property type="entry name" value="OmpA-like_sf"/>
</dbReference>
<accession>A0AAE3RAT4</accession>
<dbReference type="PANTHER" id="PTHR30329:SF21">
    <property type="entry name" value="LIPOPROTEIN YIAD-RELATED"/>
    <property type="match status" value="1"/>
</dbReference>
<gene>
    <name evidence="7" type="ORF">QNI22_28685</name>
</gene>
<dbReference type="Pfam" id="PF00691">
    <property type="entry name" value="OmpA"/>
    <property type="match status" value="1"/>
</dbReference>
<evidence type="ECO:0000313" key="7">
    <source>
        <dbReference type="EMBL" id="MDJ1504672.1"/>
    </source>
</evidence>
<dbReference type="InterPro" id="IPR006664">
    <property type="entry name" value="OMP_bac"/>
</dbReference>
<dbReference type="PANTHER" id="PTHR30329">
    <property type="entry name" value="STATOR ELEMENT OF FLAGELLAR MOTOR COMPLEX"/>
    <property type="match status" value="1"/>
</dbReference>
<comment type="caution">
    <text evidence="7">The sequence shown here is derived from an EMBL/GenBank/DDBJ whole genome shotgun (WGS) entry which is preliminary data.</text>
</comment>
<keyword evidence="8" id="KW-1185">Reference proteome</keyword>
<dbReference type="GO" id="GO:0009279">
    <property type="term" value="C:cell outer membrane"/>
    <property type="evidence" value="ECO:0007669"/>
    <property type="project" value="UniProtKB-SubCell"/>
</dbReference>
<organism evidence="7 8">
    <name type="scientific">Xanthocytophaga agilis</name>
    <dbReference type="NCBI Taxonomy" id="3048010"/>
    <lineage>
        <taxon>Bacteria</taxon>
        <taxon>Pseudomonadati</taxon>
        <taxon>Bacteroidota</taxon>
        <taxon>Cytophagia</taxon>
        <taxon>Cytophagales</taxon>
        <taxon>Rhodocytophagaceae</taxon>
        <taxon>Xanthocytophaga</taxon>
    </lineage>
</organism>
<dbReference type="PRINTS" id="PR01021">
    <property type="entry name" value="OMPADOMAIN"/>
</dbReference>
<name>A0AAE3RAT4_9BACT</name>
<feature type="domain" description="OmpA-like" evidence="6">
    <location>
        <begin position="477"/>
        <end position="595"/>
    </location>
</feature>
<evidence type="ECO:0000313" key="8">
    <source>
        <dbReference type="Proteomes" id="UP001232063"/>
    </source>
</evidence>
<sequence>MKRLTPLGRITIVALILAGLWGLKWLIMDSGYVMTKQLTTSQDVGKVDLPTAPKNASSTVQAMSLPGEKPANLNSPQVRWLMWAWNAQMGAILANGGSETTEGSIMAKKGVNLKITRQDDVPQMQASLIKFANEYKSNPSTPEGAHFVTIMGDGAAAFLSGVNPELEKIGPDYRAQIIYTCGKSLGEDKFMGLPSWRDNPQSAKGGLTAAVLRDGDWNIVVKWCGDNGIRVNPDETTYDPDAMNFVAADNYLDAAEKYIAGYSEDREVVQNGKRTGEKKRVSVNGVATWTPGDVNIAEKKGGLVSIVSTKEYRSQMPCVLIGIKKYMEDNRPTVEKMIEGIAEGGDQVKSYSAALDKAGELSAKVYNEADKAYWVKYYKGTQSADKQGLVVDLGGSAVHNLGDNAEIFGLNPGSTNVVKIVYDLFGGVASKLYPKLMPSYPKSDDVIEVSYLKDVIAKAGSNVSAAETVAFTNDANIKEKVSEKSWSIEFESGKASFTPQTEKTLNELFNDLVVANNLRVEIHGHTDNTGDPSKNMNLSEERAFAVKQWMEQKSPNNFPQGRVQVFAHGQTQPIVPNNSPENKAKNRRVTIVMGK</sequence>
<dbReference type="EMBL" id="JASJOU010000012">
    <property type="protein sequence ID" value="MDJ1504672.1"/>
    <property type="molecule type" value="Genomic_DNA"/>
</dbReference>
<evidence type="ECO:0000256" key="1">
    <source>
        <dbReference type="ARBA" id="ARBA00004442"/>
    </source>
</evidence>
<evidence type="ECO:0000256" key="3">
    <source>
        <dbReference type="ARBA" id="ARBA00023237"/>
    </source>
</evidence>
<evidence type="ECO:0000259" key="6">
    <source>
        <dbReference type="PROSITE" id="PS51123"/>
    </source>
</evidence>
<proteinExistence type="predicted"/>
<dbReference type="Proteomes" id="UP001232063">
    <property type="component" value="Unassembled WGS sequence"/>
</dbReference>
<dbReference type="AlphaFoldDB" id="A0AAE3RAT4"/>
<protein>
    <submittedName>
        <fullName evidence="7">Phosphate ABC transporter substrate-binding/OmpA family protein</fullName>
    </submittedName>
</protein>